<keyword evidence="2" id="KW-1133">Transmembrane helix</keyword>
<evidence type="ECO:0000313" key="4">
    <source>
        <dbReference type="Proteomes" id="UP001186944"/>
    </source>
</evidence>
<feature type="compositionally biased region" description="Low complexity" evidence="1">
    <location>
        <begin position="1867"/>
        <end position="1876"/>
    </location>
</feature>
<feature type="compositionally biased region" description="Acidic residues" evidence="1">
    <location>
        <begin position="1444"/>
        <end position="1455"/>
    </location>
</feature>
<feature type="transmembrane region" description="Helical" evidence="2">
    <location>
        <begin position="232"/>
        <end position="250"/>
    </location>
</feature>
<feature type="region of interest" description="Disordered" evidence="1">
    <location>
        <begin position="145"/>
        <end position="229"/>
    </location>
</feature>
<feature type="region of interest" description="Disordered" evidence="1">
    <location>
        <begin position="1228"/>
        <end position="1294"/>
    </location>
</feature>
<feature type="region of interest" description="Disordered" evidence="1">
    <location>
        <begin position="478"/>
        <end position="503"/>
    </location>
</feature>
<gene>
    <name evidence="3" type="ORF">FSP39_014777</name>
</gene>
<proteinExistence type="predicted"/>
<feature type="compositionally biased region" description="Polar residues" evidence="1">
    <location>
        <begin position="1338"/>
        <end position="1349"/>
    </location>
</feature>
<keyword evidence="2" id="KW-0812">Transmembrane</keyword>
<evidence type="ECO:0000256" key="2">
    <source>
        <dbReference type="SAM" id="Phobius"/>
    </source>
</evidence>
<feature type="compositionally biased region" description="Basic and acidic residues" evidence="1">
    <location>
        <begin position="327"/>
        <end position="361"/>
    </location>
</feature>
<feature type="compositionally biased region" description="Basic and acidic residues" evidence="1">
    <location>
        <begin position="1880"/>
        <end position="1898"/>
    </location>
</feature>
<feature type="region of interest" description="Disordered" evidence="1">
    <location>
        <begin position="1314"/>
        <end position="1548"/>
    </location>
</feature>
<feature type="compositionally biased region" description="Basic residues" evidence="1">
    <location>
        <begin position="1899"/>
        <end position="1911"/>
    </location>
</feature>
<feature type="region of interest" description="Disordered" evidence="1">
    <location>
        <begin position="1867"/>
        <end position="1913"/>
    </location>
</feature>
<evidence type="ECO:0000313" key="3">
    <source>
        <dbReference type="EMBL" id="KAK3100101.1"/>
    </source>
</evidence>
<dbReference type="Proteomes" id="UP001186944">
    <property type="component" value="Unassembled WGS sequence"/>
</dbReference>
<feature type="compositionally biased region" description="Polar residues" evidence="1">
    <location>
        <begin position="1470"/>
        <end position="1480"/>
    </location>
</feature>
<accession>A0AA89C8X6</accession>
<feature type="compositionally biased region" description="Basic and acidic residues" evidence="1">
    <location>
        <begin position="1390"/>
        <end position="1414"/>
    </location>
</feature>
<evidence type="ECO:0000256" key="1">
    <source>
        <dbReference type="SAM" id="MobiDB-lite"/>
    </source>
</evidence>
<feature type="compositionally biased region" description="Basic and acidic residues" evidence="1">
    <location>
        <begin position="1965"/>
        <end position="1986"/>
    </location>
</feature>
<keyword evidence="4" id="KW-1185">Reference proteome</keyword>
<feature type="compositionally biased region" description="Basic and acidic residues" evidence="1">
    <location>
        <begin position="1423"/>
        <end position="1441"/>
    </location>
</feature>
<feature type="compositionally biased region" description="Basic and acidic residues" evidence="1">
    <location>
        <begin position="181"/>
        <end position="203"/>
    </location>
</feature>
<feature type="compositionally biased region" description="Basic and acidic residues" evidence="1">
    <location>
        <begin position="301"/>
        <end position="320"/>
    </location>
</feature>
<dbReference type="EMBL" id="VSWD01000006">
    <property type="protein sequence ID" value="KAK3100101.1"/>
    <property type="molecule type" value="Genomic_DNA"/>
</dbReference>
<feature type="region of interest" description="Disordered" evidence="1">
    <location>
        <begin position="946"/>
        <end position="976"/>
    </location>
</feature>
<name>A0AA89C8X6_PINIB</name>
<reference evidence="3" key="1">
    <citation type="submission" date="2019-08" db="EMBL/GenBank/DDBJ databases">
        <title>The improved chromosome-level genome for the pearl oyster Pinctada fucata martensii using PacBio sequencing and Hi-C.</title>
        <authorList>
            <person name="Zheng Z."/>
        </authorList>
    </citation>
    <scope>NUCLEOTIDE SEQUENCE</scope>
    <source>
        <strain evidence="3">ZZ-2019</strain>
        <tissue evidence="3">Adductor muscle</tissue>
    </source>
</reference>
<feature type="region of interest" description="Disordered" evidence="1">
    <location>
        <begin position="256"/>
        <end position="366"/>
    </location>
</feature>
<feature type="region of interest" description="Disordered" evidence="1">
    <location>
        <begin position="1951"/>
        <end position="1987"/>
    </location>
</feature>
<feature type="compositionally biased region" description="Basic and acidic residues" evidence="1">
    <location>
        <begin position="266"/>
        <end position="291"/>
    </location>
</feature>
<sequence>MKNIRQRQKQIRQTAHKKAWARMKSLKAQFKIDQSLQGMHLVLAKYQRIYKRELVLNLLAKEEEQSQDGVPKQPQKTSDVTKIKGWKNKFGENGGDSSKSLKHKGKLHWKTEESLLKSLHPDELREYGFDLKKKRRKNLIFTIRKGMSKGDGPGSKTEKVAESLDGGLGGQRIGRPIKIPKSHEETLDDGEATKEPESESKQEVDDDVTKEEAEPGADGVVKKKRRKRRKNTFMIITLNTALANFALTALDKKFVPKKKKSPKKVVPSEEKKEGDEKIVDQSDEKKDDAGSHDLSQNLPEVKTEPRDEVGQDSDVPRPDSRNSISRPESRESHCDSSNIDDHTRPDSTGSHDNEDSKDKSCGKARYATLPKRETTYRLAKNLDAVSRKAMLVYETSEMYADHKGKTRKRQSQTDHSMDYDLSLFDSESDGEDNVDLYSCARHLPYNTNNRRPTRKCTCGVNHDLVCKSAESLVAMNKQNQPKGADGKAKTPGAGKAASNLPKPPDHFPMPGWHTQWVCLKSNKEPAKSENNGIKLLEIMSNCNWEPHKQKLLSKISIMLQNGGYPKPRKKLVGEYYIEFLPKSEKPAVIPMEVRKNIPDTIYAVRTRIYKKLDSQYMNELIKEQEKILESRVPAITEASKTGAQTINSSVTSYAAQSGFDSKISGKQSNEKSQQIPKVKVQGGISGLSQLQYSQQVSPASDAKIMQSNTCMSHTTTTSFVYSTPKTSINLNSSSSTAKSAGFVSLTSTTRVGAVVPQSSASIDNVTESTQVSTMVTSSMNPVSAQQANTSFKSTSSVTVSSNSAVSKVSLSITQPSKTNNVHAKEIISQLEKPPLSTVCTSALFNVSSEVSKSVVSSVISSIHQSISTSQPLVTKKTVHVPIDTSVRTVPRVAILSSKSSTHSSVQSLGKKAEYIGSFKGKLVTGTAVAQLVTPITVSGIDVTSNSLTSTTTTDSLPSKPKTNATPTSTEKPKASTPCILDANKYSPLKLNPDLLKPLDSMKASKPSILDASKFSPLKLSSLKTSDTQVSTSEKLCAIGSKTTPVTLLGPFDSPSKIPKVLPHMKVLQAKSISKDGKPVIHLIPYTTPMSGASVASNIMSVPITLSSITSVSDPKGVKIPAAHEVKPDVLPVMPRVDQPDLTTGCMFTVSNPVATTTSASTSVPMETSVGSSVTSPIESEHIMPSHGDQIILLSSGEANDKIMEKLQSASKLDTEAVLTASEDCRRKGGDYSIRNEACDNEEEDSQGTKENHKVEKEDNVEEKSALKRKPVEDDDGVKSKDVKKRKTTSDEDGASMLAKILASTDAEQAYVQSRGVGVAAQMDRKEGDGTKGLGASDMNDTTDGQNASKSVRESENESDEEVALHLDLSDDTDETVAGGLMESDLSNQSLEEKKGQGQGDREVSEEKVEGDGHTQDGNLQEGHSQEVHSQEVHPQEVHSQETEPPVEEEETEENKEEPKFLLALELTKGPSASNNTESGDSNSAESETANSEISKKRKPEDESEEGPSDAMPKTKRLKSGSEEKGEGSDITGVESGVTERDTEDWDSQMCMVEDTDDMTVVIPSDDETDAPQPRSNQDVDCVVLDSSDEEIDVEEDSGIDAVHLLRKQAAIMKECYKVTCNVHRVGKLDFKTKRKSTHDANVIMDEKPEFREGVVMASSSKSATYKKVKSEEKSKAQIKRREEMRDSFVYLAEAMYGTNQSREHIMKTLCGNEQKLGLMKKATFVIKSLAEFDKKFNQGFREMSVKNNMLKEKLNSLKNFMIRERGMPWMVLQAHLDKISKVCTKIIQNMPAILKTRAAGAPIRMLRPGVTVMGIRGQTRPHPGGRPSLQVRQAGPRPAGLRLLSSTFPSFPHTKIGINQNTGIRQANASAGSASSQVKPSKDVKESAKEKDYAGERKKTQKVGSAKRKPSHTSPAVYIDYAEDEAEVYEDLMGGKSDFGDHFGDHVLDLTSDGEDSTLAVSKAGDGKMPNKTDDRSKTKSDKTPFKTDSQVATYHIETSNSTVGSALINASDSLSTNVLNQSSVVEVSMSDFGKVAKLQNGHPADSLSTPISHSVSDSDKFLVNSNNSNSTSLDLGNVKSEPNL</sequence>
<feature type="compositionally biased region" description="Low complexity" evidence="1">
    <location>
        <begin position="1481"/>
        <end position="1492"/>
    </location>
</feature>
<keyword evidence="2" id="KW-0472">Membrane</keyword>
<comment type="caution">
    <text evidence="3">The sequence shown here is derived from an EMBL/GenBank/DDBJ whole genome shotgun (WGS) entry which is preliminary data.</text>
</comment>
<feature type="region of interest" description="Disordered" evidence="1">
    <location>
        <begin position="2063"/>
        <end position="2085"/>
    </location>
</feature>
<feature type="compositionally biased region" description="Low complexity" evidence="1">
    <location>
        <begin position="946"/>
        <end position="962"/>
    </location>
</feature>
<feature type="compositionally biased region" description="Basic and acidic residues" evidence="1">
    <location>
        <begin position="1246"/>
        <end position="1280"/>
    </location>
</feature>
<protein>
    <submittedName>
        <fullName evidence="3">Uncharacterized protein</fullName>
    </submittedName>
</protein>
<organism evidence="3 4">
    <name type="scientific">Pinctada imbricata</name>
    <name type="common">Atlantic pearl-oyster</name>
    <name type="synonym">Pinctada martensii</name>
    <dbReference type="NCBI Taxonomy" id="66713"/>
    <lineage>
        <taxon>Eukaryota</taxon>
        <taxon>Metazoa</taxon>
        <taxon>Spiralia</taxon>
        <taxon>Lophotrochozoa</taxon>
        <taxon>Mollusca</taxon>
        <taxon>Bivalvia</taxon>
        <taxon>Autobranchia</taxon>
        <taxon>Pteriomorphia</taxon>
        <taxon>Pterioida</taxon>
        <taxon>Pterioidea</taxon>
        <taxon>Pteriidae</taxon>
        <taxon>Pinctada</taxon>
    </lineage>
</organism>